<dbReference type="PANTHER" id="PTHR47235">
    <property type="entry name" value="BLR6548 PROTEIN"/>
    <property type="match status" value="1"/>
</dbReference>
<gene>
    <name evidence="5" type="ORF">E0W60_25520</name>
</gene>
<feature type="domain" description="Leucine-binding protein" evidence="4">
    <location>
        <begin position="46"/>
        <end position="391"/>
    </location>
</feature>
<dbReference type="InterPro" id="IPR028082">
    <property type="entry name" value="Peripla_BP_I"/>
</dbReference>
<dbReference type="InterPro" id="IPR028081">
    <property type="entry name" value="Leu-bd"/>
</dbReference>
<feature type="signal peptide" evidence="3">
    <location>
        <begin position="1"/>
        <end position="28"/>
    </location>
</feature>
<dbReference type="CDD" id="cd06326">
    <property type="entry name" value="PBP1_ABC_ligand_binding-like"/>
    <property type="match status" value="1"/>
</dbReference>
<organism evidence="5 6">
    <name type="scientific">Cupriavidus oxalaticus</name>
    <dbReference type="NCBI Taxonomy" id="96344"/>
    <lineage>
        <taxon>Bacteria</taxon>
        <taxon>Pseudomonadati</taxon>
        <taxon>Pseudomonadota</taxon>
        <taxon>Betaproteobacteria</taxon>
        <taxon>Burkholderiales</taxon>
        <taxon>Burkholderiaceae</taxon>
        <taxon>Cupriavidus</taxon>
    </lineage>
</organism>
<dbReference type="OrthoDB" id="9777352at2"/>
<sequence length="395" mass="42430">MFFRSGVKGRLAGLLVACAIGTCGASGAAIASTAISESGVTADTILLGQSAALTGPARSLGKQMNAGARLYFDHINQQGGIFGRKIRLEVLDDYYEPEPAAKNTRKLIEEERVFALFGYVGTPTSQAALPLATEARVPFFGPYTGARSVREPRSRYVFHVRAGYSDEATAILRQIQTTGLKRVAVVYNDDAYGKAELEELERAVKSAADSGVQLVAREAVVRNTMEIGDAMQGVLKASPDTVVMISAYRTAGAFVKEALRRGYNGQFYNVSFVGTQALANEVGAKGSGVIISQVMPHPGNATLPVVREYLRLLQAAGKPNEFDYASIEGYIAAKAFAEGLRRAGKDLTREKLVTALESMRSVDLGGFIVNFTPENHVGSRFVEMTVINSKGQVIR</sequence>
<dbReference type="PANTHER" id="PTHR47235:SF1">
    <property type="entry name" value="BLR6548 PROTEIN"/>
    <property type="match status" value="1"/>
</dbReference>
<protein>
    <submittedName>
        <fullName evidence="5">ABC transporter permease</fullName>
    </submittedName>
</protein>
<comment type="similarity">
    <text evidence="1">Belongs to the leucine-binding protein family.</text>
</comment>
<dbReference type="EMBL" id="CP038635">
    <property type="protein sequence ID" value="QBY54373.1"/>
    <property type="molecule type" value="Genomic_DNA"/>
</dbReference>
<dbReference type="Pfam" id="PF13458">
    <property type="entry name" value="Peripla_BP_6"/>
    <property type="match status" value="1"/>
</dbReference>
<evidence type="ECO:0000256" key="3">
    <source>
        <dbReference type="SAM" id="SignalP"/>
    </source>
</evidence>
<feature type="chain" id="PRO_5020705589" evidence="3">
    <location>
        <begin position="29"/>
        <end position="395"/>
    </location>
</feature>
<evidence type="ECO:0000259" key="4">
    <source>
        <dbReference type="Pfam" id="PF13458"/>
    </source>
</evidence>
<dbReference type="STRING" id="1349762.GCA_001592245_05301"/>
<dbReference type="AlphaFoldDB" id="A0A4P7LLC6"/>
<proteinExistence type="inferred from homology"/>
<reference evidence="5 6" key="1">
    <citation type="submission" date="2019-03" db="EMBL/GenBank/DDBJ databases">
        <title>Efficiently degradation of phenoxyalkanoic acid herbicides by Cupriavidus oxalaticus strain X32.</title>
        <authorList>
            <person name="Sheng X."/>
        </authorList>
    </citation>
    <scope>NUCLEOTIDE SEQUENCE [LARGE SCALE GENOMIC DNA]</scope>
    <source>
        <strain evidence="5 6">X32</strain>
    </source>
</reference>
<name>A0A4P7LLC6_9BURK</name>
<accession>A0A4P7LLC6</accession>
<dbReference type="Proteomes" id="UP000295294">
    <property type="component" value="Chromosome 2"/>
</dbReference>
<dbReference type="KEGG" id="cox:E0W60_25520"/>
<evidence type="ECO:0000313" key="5">
    <source>
        <dbReference type="EMBL" id="QBY54373.1"/>
    </source>
</evidence>
<evidence type="ECO:0000313" key="6">
    <source>
        <dbReference type="Proteomes" id="UP000295294"/>
    </source>
</evidence>
<keyword evidence="2 3" id="KW-0732">Signal</keyword>
<evidence type="ECO:0000256" key="1">
    <source>
        <dbReference type="ARBA" id="ARBA00010062"/>
    </source>
</evidence>
<dbReference type="SUPFAM" id="SSF53822">
    <property type="entry name" value="Periplasmic binding protein-like I"/>
    <property type="match status" value="1"/>
</dbReference>
<evidence type="ECO:0000256" key="2">
    <source>
        <dbReference type="ARBA" id="ARBA00022729"/>
    </source>
</evidence>
<dbReference type="RefSeq" id="WP_135705985.1">
    <property type="nucleotide sequence ID" value="NZ_CP038635.1"/>
</dbReference>
<dbReference type="Gene3D" id="3.40.50.2300">
    <property type="match status" value="2"/>
</dbReference>